<keyword evidence="8" id="KW-1185">Reference proteome</keyword>
<keyword evidence="4 5" id="KW-0472">Membrane</keyword>
<reference evidence="7 8" key="1">
    <citation type="submission" date="2021-03" db="EMBL/GenBank/DDBJ databases">
        <title>Sequencing the genomes of 1000 actinobacteria strains.</title>
        <authorList>
            <person name="Klenk H.-P."/>
        </authorList>
    </citation>
    <scope>NUCLEOTIDE SEQUENCE [LARGE SCALE GENOMIC DNA]</scope>
    <source>
        <strain evidence="7 8">DSM 45516</strain>
    </source>
</reference>
<organism evidence="7 8">
    <name type="scientific">Nocardia goodfellowii</name>
    <dbReference type="NCBI Taxonomy" id="882446"/>
    <lineage>
        <taxon>Bacteria</taxon>
        <taxon>Bacillati</taxon>
        <taxon>Actinomycetota</taxon>
        <taxon>Actinomycetes</taxon>
        <taxon>Mycobacteriales</taxon>
        <taxon>Nocardiaceae</taxon>
        <taxon>Nocardia</taxon>
    </lineage>
</organism>
<dbReference type="InterPro" id="IPR007267">
    <property type="entry name" value="GtrA_DPMS_TM"/>
</dbReference>
<feature type="transmembrane region" description="Helical" evidence="5">
    <location>
        <begin position="36"/>
        <end position="60"/>
    </location>
</feature>
<evidence type="ECO:0000256" key="2">
    <source>
        <dbReference type="ARBA" id="ARBA00022692"/>
    </source>
</evidence>
<gene>
    <name evidence="7" type="ORF">BJ987_000335</name>
</gene>
<evidence type="ECO:0000256" key="4">
    <source>
        <dbReference type="ARBA" id="ARBA00023136"/>
    </source>
</evidence>
<dbReference type="RefSeq" id="WP_209884032.1">
    <property type="nucleotide sequence ID" value="NZ_JAGGMR010000001.1"/>
</dbReference>
<evidence type="ECO:0000313" key="8">
    <source>
        <dbReference type="Proteomes" id="UP001519325"/>
    </source>
</evidence>
<name>A0ABS4Q8L6_9NOCA</name>
<evidence type="ECO:0000259" key="6">
    <source>
        <dbReference type="Pfam" id="PF04138"/>
    </source>
</evidence>
<feature type="domain" description="GtrA/DPMS transmembrane" evidence="6">
    <location>
        <begin position="20"/>
        <end position="137"/>
    </location>
</feature>
<protein>
    <submittedName>
        <fullName evidence="7">Flippase GtrA</fullName>
    </submittedName>
</protein>
<evidence type="ECO:0000313" key="7">
    <source>
        <dbReference type="EMBL" id="MBP2187434.1"/>
    </source>
</evidence>
<feature type="transmembrane region" description="Helical" evidence="5">
    <location>
        <begin position="115"/>
        <end position="136"/>
    </location>
</feature>
<evidence type="ECO:0000256" key="5">
    <source>
        <dbReference type="SAM" id="Phobius"/>
    </source>
</evidence>
<proteinExistence type="predicted"/>
<feature type="transmembrane region" description="Helical" evidence="5">
    <location>
        <begin position="7"/>
        <end position="24"/>
    </location>
</feature>
<feature type="transmembrane region" description="Helical" evidence="5">
    <location>
        <begin position="81"/>
        <end position="103"/>
    </location>
</feature>
<dbReference type="Proteomes" id="UP001519325">
    <property type="component" value="Unassembled WGS sequence"/>
</dbReference>
<dbReference type="Pfam" id="PF04138">
    <property type="entry name" value="GtrA_DPMS_TM"/>
    <property type="match status" value="1"/>
</dbReference>
<sequence>MDRPLRSLLTGSGPIAAFLRYVVVGGSNGLLSSVGVTLLGLAIPFAVANALITIASTILGTHLHARFTFTARGAAGPRQHLQAAATAAAAYALTSAAMLALPLVCADPSIWIEQIAYLTASAVAGVLRFVVLRVLVFNGTTSTTWLQVTKPTARSRPLGFPGATAFAANPA</sequence>
<dbReference type="EMBL" id="JAGGMR010000001">
    <property type="protein sequence ID" value="MBP2187434.1"/>
    <property type="molecule type" value="Genomic_DNA"/>
</dbReference>
<keyword evidence="2 5" id="KW-0812">Transmembrane</keyword>
<keyword evidence="3 5" id="KW-1133">Transmembrane helix</keyword>
<evidence type="ECO:0000256" key="3">
    <source>
        <dbReference type="ARBA" id="ARBA00022989"/>
    </source>
</evidence>
<comment type="subcellular location">
    <subcellularLocation>
        <location evidence="1">Membrane</location>
        <topology evidence="1">Multi-pass membrane protein</topology>
    </subcellularLocation>
</comment>
<comment type="caution">
    <text evidence="7">The sequence shown here is derived from an EMBL/GenBank/DDBJ whole genome shotgun (WGS) entry which is preliminary data.</text>
</comment>
<accession>A0ABS4Q8L6</accession>
<evidence type="ECO:0000256" key="1">
    <source>
        <dbReference type="ARBA" id="ARBA00004141"/>
    </source>
</evidence>